<dbReference type="EMBL" id="VHSH01000004">
    <property type="protein sequence ID" value="TQV79669.1"/>
    <property type="molecule type" value="Genomic_DNA"/>
</dbReference>
<dbReference type="PROSITE" id="PS50109">
    <property type="entry name" value="HIS_KIN"/>
    <property type="match status" value="1"/>
</dbReference>
<evidence type="ECO:0000256" key="11">
    <source>
        <dbReference type="SAM" id="Coils"/>
    </source>
</evidence>
<dbReference type="InterPro" id="IPR003594">
    <property type="entry name" value="HATPase_dom"/>
</dbReference>
<dbReference type="Pfam" id="PF00512">
    <property type="entry name" value="HisKA"/>
    <property type="match status" value="1"/>
</dbReference>
<dbReference type="Proteomes" id="UP000315252">
    <property type="component" value="Unassembled WGS sequence"/>
</dbReference>
<evidence type="ECO:0000313" key="16">
    <source>
        <dbReference type="Proteomes" id="UP000315252"/>
    </source>
</evidence>
<keyword evidence="7 15" id="KW-0418">Kinase</keyword>
<dbReference type="InterPro" id="IPR005467">
    <property type="entry name" value="His_kinase_dom"/>
</dbReference>
<feature type="coiled-coil region" evidence="11">
    <location>
        <begin position="13"/>
        <end position="40"/>
    </location>
</feature>
<gene>
    <name evidence="15" type="ORF">FKG95_13205</name>
</gene>
<dbReference type="Pfam" id="PF02518">
    <property type="entry name" value="HATPase_c"/>
    <property type="match status" value="1"/>
</dbReference>
<dbReference type="InterPro" id="IPR003661">
    <property type="entry name" value="HisK_dim/P_dom"/>
</dbReference>
<keyword evidence="10" id="KW-0472">Membrane</keyword>
<dbReference type="FunFam" id="1.10.287.130:FF:000038">
    <property type="entry name" value="Sensory transduction histidine kinase"/>
    <property type="match status" value="1"/>
</dbReference>
<dbReference type="Gene3D" id="3.30.565.10">
    <property type="entry name" value="Histidine kinase-like ATPase, C-terminal domain"/>
    <property type="match status" value="1"/>
</dbReference>
<dbReference type="PANTHER" id="PTHR43047:SF72">
    <property type="entry name" value="OSMOSENSING HISTIDINE PROTEIN KINASE SLN1"/>
    <property type="match status" value="1"/>
</dbReference>
<dbReference type="EC" id="2.7.13.3" evidence="3"/>
<dbReference type="InterPro" id="IPR035965">
    <property type="entry name" value="PAS-like_dom_sf"/>
</dbReference>
<dbReference type="SUPFAM" id="SSF47384">
    <property type="entry name" value="Homodimeric domain of signal transducing histidine kinase"/>
    <property type="match status" value="1"/>
</dbReference>
<keyword evidence="6" id="KW-0547">Nucleotide-binding</keyword>
<keyword evidence="4" id="KW-0597">Phosphoprotein</keyword>
<evidence type="ECO:0000256" key="1">
    <source>
        <dbReference type="ARBA" id="ARBA00000085"/>
    </source>
</evidence>
<dbReference type="InterPro" id="IPR036097">
    <property type="entry name" value="HisK_dim/P_sf"/>
</dbReference>
<dbReference type="SMART" id="SM00388">
    <property type="entry name" value="HisKA"/>
    <property type="match status" value="1"/>
</dbReference>
<proteinExistence type="predicted"/>
<dbReference type="SUPFAM" id="SSF55785">
    <property type="entry name" value="PYP-like sensor domain (PAS domain)"/>
    <property type="match status" value="1"/>
</dbReference>
<dbReference type="PRINTS" id="PR00344">
    <property type="entry name" value="BCTRLSENSOR"/>
</dbReference>
<evidence type="ECO:0000256" key="2">
    <source>
        <dbReference type="ARBA" id="ARBA00004370"/>
    </source>
</evidence>
<feature type="domain" description="Histidine kinase" evidence="12">
    <location>
        <begin position="196"/>
        <end position="417"/>
    </location>
</feature>
<dbReference type="PANTHER" id="PTHR43047">
    <property type="entry name" value="TWO-COMPONENT HISTIDINE PROTEIN KINASE"/>
    <property type="match status" value="1"/>
</dbReference>
<comment type="caution">
    <text evidence="15">The sequence shown here is derived from an EMBL/GenBank/DDBJ whole genome shotgun (WGS) entry which is preliminary data.</text>
</comment>
<dbReference type="PROSITE" id="PS50113">
    <property type="entry name" value="PAC"/>
    <property type="match status" value="1"/>
</dbReference>
<evidence type="ECO:0000256" key="4">
    <source>
        <dbReference type="ARBA" id="ARBA00022553"/>
    </source>
</evidence>
<evidence type="ECO:0000259" key="13">
    <source>
        <dbReference type="PROSITE" id="PS50112"/>
    </source>
</evidence>
<dbReference type="GO" id="GO:0009927">
    <property type="term" value="F:histidine phosphotransfer kinase activity"/>
    <property type="evidence" value="ECO:0007669"/>
    <property type="project" value="TreeGrafter"/>
</dbReference>
<dbReference type="InterPro" id="IPR036890">
    <property type="entry name" value="HATPase_C_sf"/>
</dbReference>
<dbReference type="Pfam" id="PF08448">
    <property type="entry name" value="PAS_4"/>
    <property type="match status" value="1"/>
</dbReference>
<evidence type="ECO:0000259" key="12">
    <source>
        <dbReference type="PROSITE" id="PS50109"/>
    </source>
</evidence>
<dbReference type="InterPro" id="IPR000014">
    <property type="entry name" value="PAS"/>
</dbReference>
<organism evidence="15 16">
    <name type="scientific">Denitrobaculum tricleocarpae</name>
    <dbReference type="NCBI Taxonomy" id="2591009"/>
    <lineage>
        <taxon>Bacteria</taxon>
        <taxon>Pseudomonadati</taxon>
        <taxon>Pseudomonadota</taxon>
        <taxon>Alphaproteobacteria</taxon>
        <taxon>Rhodospirillales</taxon>
        <taxon>Rhodospirillaceae</taxon>
        <taxon>Denitrobaculum</taxon>
    </lineage>
</organism>
<comment type="subcellular location">
    <subcellularLocation>
        <location evidence="2">Membrane</location>
    </subcellularLocation>
</comment>
<dbReference type="GO" id="GO:0005886">
    <property type="term" value="C:plasma membrane"/>
    <property type="evidence" value="ECO:0007669"/>
    <property type="project" value="TreeGrafter"/>
</dbReference>
<sequence>MSDVRTKYSGLSQDELLQEVERLEERLRKFQEKTRDGLEAEEALWQSQQRFQDIAEIASDWFWEMDADLRFSYFSERYEAVTGIHPEKSLGKTRKELWERLPPPSPMLKFEWDQHWELLMNRQAFSNLRTQWVHADGQLHSYVISGKPLFDSAGNFAGYRGIGTDITKEVRAQEEFIAAKEEAERANRGKSEFLANMSHELRTPLNAVIGFSEVMEHELFGELGDRRYREYVGYMKNSGLHLLGIINSILDLSKIEAGKLTLYEEEINLAEVISYCFQLVVAKQEEKRIELDLQLSDDLPNLWADERLVRQILLNIGSNARKFTGNGGKVTVTTRMGDHAGHEITISDNGIGMSNADLQAALTPFGQVDSSLSRRYEGTGLGLPLSNSFIKLHGGQLEIESAPDSGTNVTVKFPAERVLKPQDPRLGMRLGEKREGV</sequence>
<dbReference type="InterPro" id="IPR000700">
    <property type="entry name" value="PAS-assoc_C"/>
</dbReference>
<dbReference type="GO" id="GO:0005524">
    <property type="term" value="F:ATP binding"/>
    <property type="evidence" value="ECO:0007669"/>
    <property type="project" value="UniProtKB-KW"/>
</dbReference>
<dbReference type="NCBIfam" id="TIGR00229">
    <property type="entry name" value="sensory_box"/>
    <property type="match status" value="1"/>
</dbReference>
<keyword evidence="11" id="KW-0175">Coiled coil</keyword>
<evidence type="ECO:0000256" key="8">
    <source>
        <dbReference type="ARBA" id="ARBA00022840"/>
    </source>
</evidence>
<dbReference type="Gene3D" id="1.10.287.130">
    <property type="match status" value="1"/>
</dbReference>
<evidence type="ECO:0000256" key="9">
    <source>
        <dbReference type="ARBA" id="ARBA00023012"/>
    </source>
</evidence>
<dbReference type="RefSeq" id="WP_142896849.1">
    <property type="nucleotide sequence ID" value="NZ_ML660055.1"/>
</dbReference>
<dbReference type="AlphaFoldDB" id="A0A545TR22"/>
<feature type="domain" description="PAS" evidence="13">
    <location>
        <begin position="47"/>
        <end position="103"/>
    </location>
</feature>
<evidence type="ECO:0000256" key="6">
    <source>
        <dbReference type="ARBA" id="ARBA00022741"/>
    </source>
</evidence>
<keyword evidence="16" id="KW-1185">Reference proteome</keyword>
<evidence type="ECO:0000256" key="3">
    <source>
        <dbReference type="ARBA" id="ARBA00012438"/>
    </source>
</evidence>
<dbReference type="Gene3D" id="3.30.450.20">
    <property type="entry name" value="PAS domain"/>
    <property type="match status" value="1"/>
</dbReference>
<dbReference type="CDD" id="cd00082">
    <property type="entry name" value="HisKA"/>
    <property type="match status" value="1"/>
</dbReference>
<dbReference type="GO" id="GO:0000155">
    <property type="term" value="F:phosphorelay sensor kinase activity"/>
    <property type="evidence" value="ECO:0007669"/>
    <property type="project" value="InterPro"/>
</dbReference>
<keyword evidence="9" id="KW-0902">Two-component regulatory system</keyword>
<dbReference type="SUPFAM" id="SSF55874">
    <property type="entry name" value="ATPase domain of HSP90 chaperone/DNA topoisomerase II/histidine kinase"/>
    <property type="match status" value="1"/>
</dbReference>
<dbReference type="InterPro" id="IPR004358">
    <property type="entry name" value="Sig_transdc_His_kin-like_C"/>
</dbReference>
<evidence type="ECO:0000256" key="7">
    <source>
        <dbReference type="ARBA" id="ARBA00022777"/>
    </source>
</evidence>
<evidence type="ECO:0000256" key="10">
    <source>
        <dbReference type="ARBA" id="ARBA00023136"/>
    </source>
</evidence>
<dbReference type="PROSITE" id="PS50112">
    <property type="entry name" value="PAS"/>
    <property type="match status" value="1"/>
</dbReference>
<feature type="domain" description="PAC" evidence="14">
    <location>
        <begin position="126"/>
        <end position="178"/>
    </location>
</feature>
<reference evidence="15 16" key="1">
    <citation type="submission" date="2019-06" db="EMBL/GenBank/DDBJ databases">
        <title>Whole genome sequence for Rhodospirillaceae sp. R148.</title>
        <authorList>
            <person name="Wang G."/>
        </authorList>
    </citation>
    <scope>NUCLEOTIDE SEQUENCE [LARGE SCALE GENOMIC DNA]</scope>
    <source>
        <strain evidence="15 16">R148</strain>
    </source>
</reference>
<dbReference type="OrthoDB" id="7313492at2"/>
<evidence type="ECO:0000259" key="14">
    <source>
        <dbReference type="PROSITE" id="PS50113"/>
    </source>
</evidence>
<comment type="catalytic activity">
    <reaction evidence="1">
        <text>ATP + protein L-histidine = ADP + protein N-phospho-L-histidine.</text>
        <dbReference type="EC" id="2.7.13.3"/>
    </reaction>
</comment>
<keyword evidence="5" id="KW-0808">Transferase</keyword>
<evidence type="ECO:0000256" key="5">
    <source>
        <dbReference type="ARBA" id="ARBA00022679"/>
    </source>
</evidence>
<evidence type="ECO:0000313" key="15">
    <source>
        <dbReference type="EMBL" id="TQV79669.1"/>
    </source>
</evidence>
<protein>
    <recommendedName>
        <fullName evidence="3">histidine kinase</fullName>
        <ecNumber evidence="3">2.7.13.3</ecNumber>
    </recommendedName>
</protein>
<dbReference type="InterPro" id="IPR013656">
    <property type="entry name" value="PAS_4"/>
</dbReference>
<accession>A0A545TR22</accession>
<dbReference type="SMART" id="SM00387">
    <property type="entry name" value="HATPase_c"/>
    <property type="match status" value="1"/>
</dbReference>
<keyword evidence="8" id="KW-0067">ATP-binding</keyword>
<dbReference type="CDD" id="cd00130">
    <property type="entry name" value="PAS"/>
    <property type="match status" value="1"/>
</dbReference>
<name>A0A545TR22_9PROT</name>